<evidence type="ECO:0000259" key="1">
    <source>
        <dbReference type="Pfam" id="PF22998"/>
    </source>
</evidence>
<dbReference type="SUPFAM" id="SSF55729">
    <property type="entry name" value="Acyl-CoA N-acyltransferases (Nat)"/>
    <property type="match status" value="1"/>
</dbReference>
<dbReference type="PANTHER" id="PTHR34815">
    <property type="entry name" value="LYSINE ACETYLTRANSFERASE"/>
    <property type="match status" value="1"/>
</dbReference>
<dbReference type="OrthoDB" id="2020070at2759"/>
<sequence>MNDHPVNLPTSDSPTLAVVQPTDEEKLLQWTKNGASWKGALSLEAYLRREEHLARQDFTKEGGLTYWVLVDTAPKDRVVLAGCETFRKRAVVAQGGKTRDVITHGVGSVFSPPEYRGRGYAARMMQELGNKLRTWQPEHGECQFSVLWSDIGKKFYAAHGWEPFPSAHISLPASTAAGNDGTLPPVRELYPADLADLCAADEALMRKNMQERAADGKTHVAILPRLDKIQWHHAREEFVGKEFYGRVPEVKGAIVGDEEGRRAWCYWTRMWYNPDAQQDKDNTMHILRLVVEEDVSPDAVVAAIAALLARAQQEAAGWHMAEVETWSPSPEVVAAARSLDPKTEVINRDKDSIASLRWYGDSPSNGGSLTEAVEWVGNEKYGWC</sequence>
<dbReference type="Gene3D" id="3.40.630.30">
    <property type="match status" value="1"/>
</dbReference>
<dbReference type="InterPro" id="IPR055100">
    <property type="entry name" value="GNAT_LYC1-like"/>
</dbReference>
<dbReference type="EMBL" id="ML995485">
    <property type="protein sequence ID" value="KAF2142237.1"/>
    <property type="molecule type" value="Genomic_DNA"/>
</dbReference>
<dbReference type="PANTHER" id="PTHR34815:SF4">
    <property type="entry name" value="N-ACETYLTRANSFERASE DOMAIN-CONTAINING PROTEIN"/>
    <property type="match status" value="1"/>
</dbReference>
<protein>
    <recommendedName>
        <fullName evidence="1">LYC1 C-terminal domain-containing protein</fullName>
    </recommendedName>
</protein>
<gene>
    <name evidence="2" type="ORF">K452DRAFT_227682</name>
</gene>
<dbReference type="InterPro" id="IPR016181">
    <property type="entry name" value="Acyl_CoA_acyltransferase"/>
</dbReference>
<dbReference type="RefSeq" id="XP_033397949.1">
    <property type="nucleotide sequence ID" value="XM_033536913.1"/>
</dbReference>
<reference evidence="2" key="1">
    <citation type="journal article" date="2020" name="Stud. Mycol.">
        <title>101 Dothideomycetes genomes: a test case for predicting lifestyles and emergence of pathogens.</title>
        <authorList>
            <person name="Haridas S."/>
            <person name="Albert R."/>
            <person name="Binder M."/>
            <person name="Bloem J."/>
            <person name="Labutti K."/>
            <person name="Salamov A."/>
            <person name="Andreopoulos B."/>
            <person name="Baker S."/>
            <person name="Barry K."/>
            <person name="Bills G."/>
            <person name="Bluhm B."/>
            <person name="Cannon C."/>
            <person name="Castanera R."/>
            <person name="Culley D."/>
            <person name="Daum C."/>
            <person name="Ezra D."/>
            <person name="Gonzalez J."/>
            <person name="Henrissat B."/>
            <person name="Kuo A."/>
            <person name="Liang C."/>
            <person name="Lipzen A."/>
            <person name="Lutzoni F."/>
            <person name="Magnuson J."/>
            <person name="Mondo S."/>
            <person name="Nolan M."/>
            <person name="Ohm R."/>
            <person name="Pangilinan J."/>
            <person name="Park H.-J."/>
            <person name="Ramirez L."/>
            <person name="Alfaro M."/>
            <person name="Sun H."/>
            <person name="Tritt A."/>
            <person name="Yoshinaga Y."/>
            <person name="Zwiers L.-H."/>
            <person name="Turgeon B."/>
            <person name="Goodwin S."/>
            <person name="Spatafora J."/>
            <person name="Crous P."/>
            <person name="Grigoriev I."/>
        </authorList>
    </citation>
    <scope>NUCLEOTIDE SEQUENCE</scope>
    <source>
        <strain evidence="2">CBS 121167</strain>
    </source>
</reference>
<proteinExistence type="predicted"/>
<organism evidence="2 3">
    <name type="scientific">Aplosporella prunicola CBS 121167</name>
    <dbReference type="NCBI Taxonomy" id="1176127"/>
    <lineage>
        <taxon>Eukaryota</taxon>
        <taxon>Fungi</taxon>
        <taxon>Dikarya</taxon>
        <taxon>Ascomycota</taxon>
        <taxon>Pezizomycotina</taxon>
        <taxon>Dothideomycetes</taxon>
        <taxon>Dothideomycetes incertae sedis</taxon>
        <taxon>Botryosphaeriales</taxon>
        <taxon>Aplosporellaceae</taxon>
        <taxon>Aplosporella</taxon>
    </lineage>
</organism>
<evidence type="ECO:0000313" key="3">
    <source>
        <dbReference type="Proteomes" id="UP000799438"/>
    </source>
</evidence>
<name>A0A6A6BH83_9PEZI</name>
<dbReference type="GeneID" id="54294409"/>
<keyword evidence="3" id="KW-1185">Reference proteome</keyword>
<feature type="domain" description="LYC1 C-terminal" evidence="1">
    <location>
        <begin position="168"/>
        <end position="384"/>
    </location>
</feature>
<evidence type="ECO:0000313" key="2">
    <source>
        <dbReference type="EMBL" id="KAF2142237.1"/>
    </source>
</evidence>
<dbReference type="InterPro" id="IPR053013">
    <property type="entry name" value="LAT"/>
</dbReference>
<dbReference type="AlphaFoldDB" id="A0A6A6BH83"/>
<dbReference type="Proteomes" id="UP000799438">
    <property type="component" value="Unassembled WGS sequence"/>
</dbReference>
<dbReference type="Pfam" id="PF22998">
    <property type="entry name" value="GNAT_LYC1-like"/>
    <property type="match status" value="1"/>
</dbReference>
<accession>A0A6A6BH83</accession>